<evidence type="ECO:0000259" key="1">
    <source>
        <dbReference type="Pfam" id="PF06742"/>
    </source>
</evidence>
<proteinExistence type="predicted"/>
<dbReference type="EMBL" id="JACHEJ010000007">
    <property type="protein sequence ID" value="MBB6180908.1"/>
    <property type="molecule type" value="Genomic_DNA"/>
</dbReference>
<dbReference type="RefSeq" id="WP_077547719.1">
    <property type="nucleotide sequence ID" value="NZ_CANLQM010000006.1"/>
</dbReference>
<evidence type="ECO:0000313" key="3">
    <source>
        <dbReference type="Proteomes" id="UP000535501"/>
    </source>
</evidence>
<sequence length="195" mass="20603">MFRVPFLVAIALAIAFGGGIWSTLRALEATAGFGAIRLGAWEAFPNAQTAAADPYAKSHRASAGALLYATAEGLQFTANVDDSGAALRGDCSYRISGHTPPTRLWTLHSVRTETMRKAEDAGLPVALNSRAILRHADGSFEIEVSADAKPGNWLAVPGDRRLRLRLTLLDTPAAGSSGLIDLSMPSIQQTGCRDA</sequence>
<keyword evidence="3" id="KW-1185">Reference proteome</keyword>
<organism evidence="2 3">
    <name type="scientific">Pseudorhizobium flavum</name>
    <dbReference type="NCBI Taxonomy" id="1335061"/>
    <lineage>
        <taxon>Bacteria</taxon>
        <taxon>Pseudomonadati</taxon>
        <taxon>Pseudomonadota</taxon>
        <taxon>Alphaproteobacteria</taxon>
        <taxon>Hyphomicrobiales</taxon>
        <taxon>Rhizobiaceae</taxon>
        <taxon>Rhizobium/Agrobacterium group</taxon>
        <taxon>Pseudorhizobium</taxon>
    </lineage>
</organism>
<dbReference type="InterPro" id="IPR010621">
    <property type="entry name" value="DUF1214"/>
</dbReference>
<dbReference type="Gene3D" id="2.60.120.1600">
    <property type="match status" value="1"/>
</dbReference>
<dbReference type="InterPro" id="IPR012038">
    <property type="entry name" value="UCP009471"/>
</dbReference>
<accession>A0A7W9YYT3</accession>
<comment type="caution">
    <text evidence="2">The sequence shown here is derived from an EMBL/GenBank/DDBJ whole genome shotgun (WGS) entry which is preliminary data.</text>
</comment>
<reference evidence="2 3" key="1">
    <citation type="submission" date="2020-08" db="EMBL/GenBank/DDBJ databases">
        <title>Genomic Encyclopedia of Type Strains, Phase IV (KMG-IV): sequencing the most valuable type-strain genomes for metagenomic binning, comparative biology and taxonomic classification.</title>
        <authorList>
            <person name="Goeker M."/>
        </authorList>
    </citation>
    <scope>NUCLEOTIDE SEQUENCE [LARGE SCALE GENOMIC DNA]</scope>
    <source>
        <strain evidence="2 3">DSM 102134</strain>
    </source>
</reference>
<dbReference type="AlphaFoldDB" id="A0A7W9YYT3"/>
<protein>
    <recommendedName>
        <fullName evidence="1">DUF1214 domain-containing protein</fullName>
    </recommendedName>
</protein>
<dbReference type="SUPFAM" id="SSF160935">
    <property type="entry name" value="VPA0735-like"/>
    <property type="match status" value="1"/>
</dbReference>
<dbReference type="PIRSF" id="PIRSF009471">
    <property type="entry name" value="UCP009471"/>
    <property type="match status" value="1"/>
</dbReference>
<name>A0A7W9YYT3_9HYPH</name>
<dbReference type="Pfam" id="PF06742">
    <property type="entry name" value="DUF1214"/>
    <property type="match status" value="1"/>
</dbReference>
<gene>
    <name evidence="2" type="ORF">HNQ75_002891</name>
</gene>
<evidence type="ECO:0000313" key="2">
    <source>
        <dbReference type="EMBL" id="MBB6180908.1"/>
    </source>
</evidence>
<feature type="domain" description="DUF1214" evidence="1">
    <location>
        <begin position="72"/>
        <end position="171"/>
    </location>
</feature>
<dbReference type="Proteomes" id="UP000535501">
    <property type="component" value="Unassembled WGS sequence"/>
</dbReference>